<dbReference type="OrthoDB" id="9797663at2"/>
<dbReference type="InterPro" id="IPR037523">
    <property type="entry name" value="VOC_core"/>
</dbReference>
<dbReference type="InterPro" id="IPR025870">
    <property type="entry name" value="Glyoxalase-like_dom"/>
</dbReference>
<dbReference type="PROSITE" id="PS51819">
    <property type="entry name" value="VOC"/>
    <property type="match status" value="1"/>
</dbReference>
<protein>
    <submittedName>
        <fullName evidence="2">Putative glyoxalase superfamily protein PhnB</fullName>
    </submittedName>
</protein>
<dbReference type="InterPro" id="IPR029068">
    <property type="entry name" value="Glyas_Bleomycin-R_OHBP_Dase"/>
</dbReference>
<gene>
    <name evidence="2" type="ORF">C8D98_1683</name>
</gene>
<proteinExistence type="predicted"/>
<reference evidence="2 3" key="1">
    <citation type="submission" date="2019-03" db="EMBL/GenBank/DDBJ databases">
        <title>Genomic Encyclopedia of Type Strains, Phase IV (KMG-IV): sequencing the most valuable type-strain genomes for metagenomic binning, comparative biology and taxonomic classification.</title>
        <authorList>
            <person name="Goeker M."/>
        </authorList>
    </citation>
    <scope>NUCLEOTIDE SEQUENCE [LARGE SCALE GENOMIC DNA]</scope>
    <source>
        <strain evidence="2 3">DSM 24984</strain>
    </source>
</reference>
<comment type="caution">
    <text evidence="2">The sequence shown here is derived from an EMBL/GenBank/DDBJ whole genome shotgun (WGS) entry which is preliminary data.</text>
</comment>
<dbReference type="Gene3D" id="3.10.180.10">
    <property type="entry name" value="2,3-Dihydroxybiphenyl 1,2-Dioxygenase, domain 1"/>
    <property type="match status" value="1"/>
</dbReference>
<dbReference type="Proteomes" id="UP000294614">
    <property type="component" value="Unassembled WGS sequence"/>
</dbReference>
<sequence length="150" mass="16874">MVKYGGTAVLSDDVRAAMAFYRDVMELELLMDNGEHALFKCGVAVWNRSMAQGLIFGKVSDDRAALFELFFESDSIQADYDRISKSARVVNPLAEQPWGQLTFRITDPDGHLIEVGEKLSETIRRFRAQGMTDDEISARTHTPKELLDSL</sequence>
<dbReference type="EMBL" id="SMGG01000004">
    <property type="protein sequence ID" value="TCK60804.1"/>
    <property type="molecule type" value="Genomic_DNA"/>
</dbReference>
<dbReference type="RefSeq" id="WP_132873669.1">
    <property type="nucleotide sequence ID" value="NZ_JBLJBI010000093.1"/>
</dbReference>
<dbReference type="SUPFAM" id="SSF54593">
    <property type="entry name" value="Glyoxalase/Bleomycin resistance protein/Dihydroxybiphenyl dioxygenase"/>
    <property type="match status" value="1"/>
</dbReference>
<evidence type="ECO:0000259" key="1">
    <source>
        <dbReference type="PROSITE" id="PS51819"/>
    </source>
</evidence>
<accession>A0A4R1K8Z4</accession>
<name>A0A4R1K8Z4_9BACT</name>
<evidence type="ECO:0000313" key="2">
    <source>
        <dbReference type="EMBL" id="TCK60804.1"/>
    </source>
</evidence>
<dbReference type="Pfam" id="PF12681">
    <property type="entry name" value="Glyoxalase_2"/>
    <property type="match status" value="1"/>
</dbReference>
<keyword evidence="3" id="KW-1185">Reference proteome</keyword>
<organism evidence="2 3">
    <name type="scientific">Seleniivibrio woodruffii</name>
    <dbReference type="NCBI Taxonomy" id="1078050"/>
    <lineage>
        <taxon>Bacteria</taxon>
        <taxon>Pseudomonadati</taxon>
        <taxon>Deferribacterota</taxon>
        <taxon>Deferribacteres</taxon>
        <taxon>Deferribacterales</taxon>
        <taxon>Geovibrionaceae</taxon>
        <taxon>Seleniivibrio</taxon>
    </lineage>
</organism>
<feature type="domain" description="VOC" evidence="1">
    <location>
        <begin position="3"/>
        <end position="118"/>
    </location>
</feature>
<evidence type="ECO:0000313" key="3">
    <source>
        <dbReference type="Proteomes" id="UP000294614"/>
    </source>
</evidence>
<dbReference type="AlphaFoldDB" id="A0A4R1K8Z4"/>